<protein>
    <submittedName>
        <fullName evidence="5">Pectinesterase</fullName>
    </submittedName>
</protein>
<evidence type="ECO:0000313" key="5">
    <source>
        <dbReference type="EMBL" id="TWA98961.1"/>
    </source>
</evidence>
<evidence type="ECO:0000259" key="4">
    <source>
        <dbReference type="Pfam" id="PF01095"/>
    </source>
</evidence>
<gene>
    <name evidence="5" type="ORF">FBZ96_105640</name>
</gene>
<accession>A0A560DPB5</accession>
<keyword evidence="6" id="KW-1185">Reference proteome</keyword>
<dbReference type="Pfam" id="PF01095">
    <property type="entry name" value="Pectinesterase"/>
    <property type="match status" value="1"/>
</dbReference>
<keyword evidence="3" id="KW-0063">Aspartyl esterase</keyword>
<evidence type="ECO:0000256" key="2">
    <source>
        <dbReference type="ARBA" id="ARBA00022801"/>
    </source>
</evidence>
<sequence>MYVVLAGCFHLSEANAERLLVSQSGHMGYRSVQEAVDALPPRGGDILVAPGIYREKVKVAKLGVHIRGGGEKPQDTVVVYGDGAIKVGGTVHSATMEASGDDFRLDNVTIQNDYSLNPANPPSQAVALSVTGDKDVITRVRLLGAQDTLFASKAPNGRTTRQYFSDCYIEGHVDYIFGNAKAYFQRCELHGIANQAVVYTAQSKDAPDEESAYVFDHCTLTADRAAHGIALGRPWRSYATVIFLSTRMNAPVIAEGWSEWDRAKTNRLKTAYYAEYQSTGIGANPKGREPYSHQLTDQEAKQWSLKAFFADDTNWLPNPPSR</sequence>
<dbReference type="SUPFAM" id="SSF51126">
    <property type="entry name" value="Pectin lyase-like"/>
    <property type="match status" value="1"/>
</dbReference>
<comment type="similarity">
    <text evidence="1">Belongs to the pectinesterase family.</text>
</comment>
<dbReference type="PANTHER" id="PTHR31321:SF57">
    <property type="entry name" value="PECTINESTERASE 53-RELATED"/>
    <property type="match status" value="1"/>
</dbReference>
<dbReference type="GO" id="GO:0042545">
    <property type="term" value="P:cell wall modification"/>
    <property type="evidence" value="ECO:0007669"/>
    <property type="project" value="InterPro"/>
</dbReference>
<comment type="caution">
    <text evidence="5">The sequence shown here is derived from an EMBL/GenBank/DDBJ whole genome shotgun (WGS) entry which is preliminary data.</text>
</comment>
<dbReference type="AlphaFoldDB" id="A0A560DPB5"/>
<organism evidence="5 6">
    <name type="scientific">Bradyrhizobium stylosanthis</name>
    <dbReference type="NCBI Taxonomy" id="1803665"/>
    <lineage>
        <taxon>Bacteria</taxon>
        <taxon>Pseudomonadati</taxon>
        <taxon>Pseudomonadota</taxon>
        <taxon>Alphaproteobacteria</taxon>
        <taxon>Hyphomicrobiales</taxon>
        <taxon>Nitrobacteraceae</taxon>
        <taxon>Bradyrhizobium</taxon>
    </lineage>
</organism>
<proteinExistence type="inferred from homology"/>
<evidence type="ECO:0000256" key="3">
    <source>
        <dbReference type="ARBA" id="ARBA00023085"/>
    </source>
</evidence>
<reference evidence="5 6" key="1">
    <citation type="submission" date="2019-06" db="EMBL/GenBank/DDBJ databases">
        <title>Genomic Encyclopedia of Type Strains, Phase IV (KMG-V): Genome sequencing to study the core and pangenomes of soil and plant-associated prokaryotes.</title>
        <authorList>
            <person name="Whitman W."/>
        </authorList>
    </citation>
    <scope>NUCLEOTIDE SEQUENCE [LARGE SCALE GENOMIC DNA]</scope>
    <source>
        <strain evidence="5 6">BR 510</strain>
    </source>
</reference>
<dbReference type="Gene3D" id="2.160.20.10">
    <property type="entry name" value="Single-stranded right-handed beta-helix, Pectin lyase-like"/>
    <property type="match status" value="1"/>
</dbReference>
<dbReference type="EMBL" id="VITK01000005">
    <property type="protein sequence ID" value="TWA98961.1"/>
    <property type="molecule type" value="Genomic_DNA"/>
</dbReference>
<evidence type="ECO:0000313" key="6">
    <source>
        <dbReference type="Proteomes" id="UP000319949"/>
    </source>
</evidence>
<keyword evidence="2" id="KW-0378">Hydrolase</keyword>
<evidence type="ECO:0000256" key="1">
    <source>
        <dbReference type="ARBA" id="ARBA00008891"/>
    </source>
</evidence>
<dbReference type="Proteomes" id="UP000319949">
    <property type="component" value="Unassembled WGS sequence"/>
</dbReference>
<dbReference type="STRING" id="1803665.GCA_001641335_05430"/>
<dbReference type="GO" id="GO:0030599">
    <property type="term" value="F:pectinesterase activity"/>
    <property type="evidence" value="ECO:0007669"/>
    <property type="project" value="InterPro"/>
</dbReference>
<dbReference type="OrthoDB" id="191551at2"/>
<dbReference type="PANTHER" id="PTHR31321">
    <property type="entry name" value="ACYL-COA THIOESTER HYDROLASE YBHC-RELATED"/>
    <property type="match status" value="1"/>
</dbReference>
<dbReference type="InterPro" id="IPR000070">
    <property type="entry name" value="Pectinesterase_cat"/>
</dbReference>
<dbReference type="InterPro" id="IPR012334">
    <property type="entry name" value="Pectin_lyas_fold"/>
</dbReference>
<dbReference type="GO" id="GO:0009279">
    <property type="term" value="C:cell outer membrane"/>
    <property type="evidence" value="ECO:0007669"/>
    <property type="project" value="TreeGrafter"/>
</dbReference>
<name>A0A560DPB5_9BRAD</name>
<dbReference type="InterPro" id="IPR011050">
    <property type="entry name" value="Pectin_lyase_fold/virulence"/>
</dbReference>
<feature type="domain" description="Pectinesterase catalytic" evidence="4">
    <location>
        <begin position="20"/>
        <end position="310"/>
    </location>
</feature>